<protein>
    <submittedName>
        <fullName evidence="2">Flagellar L-ring protein</fullName>
    </submittedName>
</protein>
<dbReference type="EMBL" id="JAHWGI010000402">
    <property type="protein sequence ID" value="KAK3915068.1"/>
    <property type="molecule type" value="Genomic_DNA"/>
</dbReference>
<keyword evidence="2" id="KW-0282">Flagellum</keyword>
<sequence length="98" mass="10619">RFSGTTIQDSKSVEGSTALSYLDIAGNERSVLDGKRLSPWDLKLAAAKLSLNSGREHVSFSGKIRKARQARGARETRASPPPHPRSSETAETTKRSPV</sequence>
<keyword evidence="2" id="KW-0966">Cell projection</keyword>
<comment type="caution">
    <text evidence="2">The sequence shown here is derived from an EMBL/GenBank/DDBJ whole genome shotgun (WGS) entry which is preliminary data.</text>
</comment>
<dbReference type="Proteomes" id="UP001219518">
    <property type="component" value="Unassembled WGS sequence"/>
</dbReference>
<feature type="non-terminal residue" evidence="2">
    <location>
        <position position="98"/>
    </location>
</feature>
<feature type="region of interest" description="Disordered" evidence="1">
    <location>
        <begin position="55"/>
        <end position="98"/>
    </location>
</feature>
<name>A0AAE1H5Q9_9NEOP</name>
<reference evidence="2" key="1">
    <citation type="submission" date="2021-07" db="EMBL/GenBank/DDBJ databases">
        <authorList>
            <person name="Catto M.A."/>
            <person name="Jacobson A."/>
            <person name="Kennedy G."/>
            <person name="Labadie P."/>
            <person name="Hunt B.G."/>
            <person name="Srinivasan R."/>
        </authorList>
    </citation>
    <scope>NUCLEOTIDE SEQUENCE</scope>
    <source>
        <strain evidence="2">PL_HMW_Pooled</strain>
        <tissue evidence="2">Head</tissue>
    </source>
</reference>
<proteinExistence type="predicted"/>
<organism evidence="2 3">
    <name type="scientific">Frankliniella fusca</name>
    <dbReference type="NCBI Taxonomy" id="407009"/>
    <lineage>
        <taxon>Eukaryota</taxon>
        <taxon>Metazoa</taxon>
        <taxon>Ecdysozoa</taxon>
        <taxon>Arthropoda</taxon>
        <taxon>Hexapoda</taxon>
        <taxon>Insecta</taxon>
        <taxon>Pterygota</taxon>
        <taxon>Neoptera</taxon>
        <taxon>Paraneoptera</taxon>
        <taxon>Thysanoptera</taxon>
        <taxon>Terebrantia</taxon>
        <taxon>Thripoidea</taxon>
        <taxon>Thripidae</taxon>
        <taxon>Frankliniella</taxon>
    </lineage>
</organism>
<gene>
    <name evidence="2" type="ORF">KUF71_024345</name>
</gene>
<reference evidence="2" key="2">
    <citation type="journal article" date="2023" name="BMC Genomics">
        <title>Pest status, molecular evolution, and epigenetic factors derived from the genome assembly of Frankliniella fusca, a thysanopteran phytovirus vector.</title>
        <authorList>
            <person name="Catto M.A."/>
            <person name="Labadie P.E."/>
            <person name="Jacobson A.L."/>
            <person name="Kennedy G.G."/>
            <person name="Srinivasan R."/>
            <person name="Hunt B.G."/>
        </authorList>
    </citation>
    <scope>NUCLEOTIDE SEQUENCE</scope>
    <source>
        <strain evidence="2">PL_HMW_Pooled</strain>
    </source>
</reference>
<evidence type="ECO:0000313" key="3">
    <source>
        <dbReference type="Proteomes" id="UP001219518"/>
    </source>
</evidence>
<feature type="compositionally biased region" description="Basic and acidic residues" evidence="1">
    <location>
        <begin position="85"/>
        <end position="98"/>
    </location>
</feature>
<evidence type="ECO:0000313" key="2">
    <source>
        <dbReference type="EMBL" id="KAK3915068.1"/>
    </source>
</evidence>
<dbReference type="AlphaFoldDB" id="A0AAE1H5Q9"/>
<accession>A0AAE1H5Q9</accession>
<keyword evidence="2" id="KW-0969">Cilium</keyword>
<keyword evidence="3" id="KW-1185">Reference proteome</keyword>
<evidence type="ECO:0000256" key="1">
    <source>
        <dbReference type="SAM" id="MobiDB-lite"/>
    </source>
</evidence>